<dbReference type="PROSITE" id="PS00134">
    <property type="entry name" value="TRYPSIN_HIS"/>
    <property type="match status" value="1"/>
</dbReference>
<evidence type="ECO:0000256" key="2">
    <source>
        <dbReference type="ARBA" id="ARBA00007664"/>
    </source>
</evidence>
<dbReference type="SMART" id="SM00020">
    <property type="entry name" value="Tryp_SPc"/>
    <property type="match status" value="1"/>
</dbReference>
<dbReference type="InterPro" id="IPR001254">
    <property type="entry name" value="Trypsin_dom"/>
</dbReference>
<keyword evidence="6 11" id="KW-0720">Serine protease</keyword>
<evidence type="ECO:0000256" key="9">
    <source>
        <dbReference type="ARBA" id="ARBA00055534"/>
    </source>
</evidence>
<evidence type="ECO:0000256" key="10">
    <source>
        <dbReference type="ARBA" id="ARBA00084094"/>
    </source>
</evidence>
<organism evidence="14">
    <name type="scientific">Heliothis virescens</name>
    <name type="common">Tobacco budworm moth</name>
    <dbReference type="NCBI Taxonomy" id="7102"/>
    <lineage>
        <taxon>Eukaryota</taxon>
        <taxon>Metazoa</taxon>
        <taxon>Ecdysozoa</taxon>
        <taxon>Arthropoda</taxon>
        <taxon>Hexapoda</taxon>
        <taxon>Insecta</taxon>
        <taxon>Pterygota</taxon>
        <taxon>Neoptera</taxon>
        <taxon>Endopterygota</taxon>
        <taxon>Lepidoptera</taxon>
        <taxon>Glossata</taxon>
        <taxon>Ditrysia</taxon>
        <taxon>Noctuoidea</taxon>
        <taxon>Noctuidae</taxon>
        <taxon>Heliothinae</taxon>
        <taxon>Heliothis</taxon>
    </lineage>
</organism>
<dbReference type="PANTHER" id="PTHR24276:SF98">
    <property type="entry name" value="FI18310P1-RELATED"/>
    <property type="match status" value="1"/>
</dbReference>
<evidence type="ECO:0000313" key="14">
    <source>
        <dbReference type="EMBL" id="PCG70878.1"/>
    </source>
</evidence>
<reference evidence="14" key="1">
    <citation type="submission" date="2017-09" db="EMBL/GenBank/DDBJ databases">
        <title>Contemporary evolution of a Lepidopteran species, Heliothis virescens, in response to modern agricultural practices.</title>
        <authorList>
            <person name="Fritz M.L."/>
            <person name="Deyonke A.M."/>
            <person name="Papanicolaou A."/>
            <person name="Micinski S."/>
            <person name="Westbrook J."/>
            <person name="Gould F."/>
        </authorList>
    </citation>
    <scope>NUCLEOTIDE SEQUENCE [LARGE SCALE GENOMIC DNA]</scope>
    <source>
        <strain evidence="14">HvINT-</strain>
        <tissue evidence="14">Whole body</tissue>
    </source>
</reference>
<evidence type="ECO:0000256" key="7">
    <source>
        <dbReference type="ARBA" id="ARBA00023157"/>
    </source>
</evidence>
<dbReference type="PRINTS" id="PR00722">
    <property type="entry name" value="CHYMOTRYPSIN"/>
</dbReference>
<proteinExistence type="inferred from homology"/>
<dbReference type="InterPro" id="IPR043504">
    <property type="entry name" value="Peptidase_S1_PA_chymotrypsin"/>
</dbReference>
<dbReference type="STRING" id="7102.A0A2A4JGN4"/>
<dbReference type="FunFam" id="2.40.10.10:FF:000068">
    <property type="entry name" value="transmembrane protease serine 2"/>
    <property type="match status" value="1"/>
</dbReference>
<evidence type="ECO:0000256" key="6">
    <source>
        <dbReference type="ARBA" id="ARBA00022825"/>
    </source>
</evidence>
<dbReference type="InterPro" id="IPR009003">
    <property type="entry name" value="Peptidase_S1_PA"/>
</dbReference>
<comment type="similarity">
    <text evidence="2">Belongs to the peptidase S1 family.</text>
</comment>
<feature type="signal peptide" evidence="12">
    <location>
        <begin position="1"/>
        <end position="17"/>
    </location>
</feature>
<evidence type="ECO:0000256" key="5">
    <source>
        <dbReference type="ARBA" id="ARBA00022801"/>
    </source>
</evidence>
<keyword evidence="7" id="KW-1015">Disulfide bond</keyword>
<keyword evidence="5 11" id="KW-0378">Hydrolase</keyword>
<evidence type="ECO:0000256" key="12">
    <source>
        <dbReference type="SAM" id="SignalP"/>
    </source>
</evidence>
<keyword evidence="8" id="KW-1199">Hemostasis impairing toxin</keyword>
<dbReference type="EMBL" id="NWSH01001552">
    <property type="protein sequence ID" value="PCG70878.1"/>
    <property type="molecule type" value="Genomic_DNA"/>
</dbReference>
<comment type="subcellular location">
    <subcellularLocation>
        <location evidence="1">Secreted</location>
        <location evidence="1">Extracellular space</location>
    </subcellularLocation>
</comment>
<dbReference type="Pfam" id="PF00089">
    <property type="entry name" value="Trypsin"/>
    <property type="match status" value="1"/>
</dbReference>
<comment type="function">
    <text evidence="9">Fibrinolytic activity; shows preferential cleavage of Arg-Gly bonds in all three fibrinogen chains. Contact with the caterpillars causes severe bleeding, due the anticoagulant effect of the protein.</text>
</comment>
<keyword evidence="3" id="KW-0800">Toxin</keyword>
<keyword evidence="12" id="KW-0732">Signal</keyword>
<dbReference type="GO" id="GO:0090729">
    <property type="term" value="F:toxin activity"/>
    <property type="evidence" value="ECO:0007669"/>
    <property type="project" value="UniProtKB-KW"/>
</dbReference>
<gene>
    <name evidence="14" type="ORF">B5V51_2486</name>
</gene>
<dbReference type="AlphaFoldDB" id="A0A2A4JGN4"/>
<dbReference type="PANTHER" id="PTHR24276">
    <property type="entry name" value="POLYSERASE-RELATED"/>
    <property type="match status" value="1"/>
</dbReference>
<dbReference type="PROSITE" id="PS50240">
    <property type="entry name" value="TRYPSIN_DOM"/>
    <property type="match status" value="1"/>
</dbReference>
<feature type="chain" id="PRO_5012133121" description="Peptidase S1 domain-containing protein" evidence="12">
    <location>
        <begin position="18"/>
        <end position="294"/>
    </location>
</feature>
<dbReference type="SUPFAM" id="SSF50494">
    <property type="entry name" value="Trypsin-like serine proteases"/>
    <property type="match status" value="1"/>
</dbReference>
<keyword evidence="4 11" id="KW-0645">Protease</keyword>
<evidence type="ECO:0000256" key="1">
    <source>
        <dbReference type="ARBA" id="ARBA00004239"/>
    </source>
</evidence>
<evidence type="ECO:0000256" key="8">
    <source>
        <dbReference type="ARBA" id="ARBA00023240"/>
    </source>
</evidence>
<keyword evidence="10" id="KW-1205">Fibrinolytic toxin</keyword>
<dbReference type="InterPro" id="IPR018114">
    <property type="entry name" value="TRYPSIN_HIS"/>
</dbReference>
<dbReference type="CDD" id="cd00190">
    <property type="entry name" value="Tryp_SPc"/>
    <property type="match status" value="1"/>
</dbReference>
<evidence type="ECO:0000256" key="11">
    <source>
        <dbReference type="RuleBase" id="RU363034"/>
    </source>
</evidence>
<dbReference type="InterPro" id="IPR050430">
    <property type="entry name" value="Peptidase_S1"/>
</dbReference>
<evidence type="ECO:0000259" key="13">
    <source>
        <dbReference type="PROSITE" id="PS50240"/>
    </source>
</evidence>
<accession>A0A2A4JGN4</accession>
<dbReference type="GO" id="GO:0006508">
    <property type="term" value="P:proteolysis"/>
    <property type="evidence" value="ECO:0007669"/>
    <property type="project" value="UniProtKB-KW"/>
</dbReference>
<sequence length="294" mass="30438">MKLFLGVCLALAVAVSAVEIGTPEADSPVFGYHSKFGIAEAARIKSMEEAQSFSGQRIVGGSVTNIANVPYQAGLVITIFIIFQSVCGASLVSHNRLVTAAHCQFDGVINANSFTVVLGSNTLFFGGTRINTNDVVMHPNWNPSTAANDIAIIRINSVSFTNVIQPIALPSGNELNNLFVGVNALASGFGLTSDNGNIGSNQQLSSVTLPVITNAQCAAVYGPMFVHNSNICTSGAGGRGTCGGDSGGPLAVDSNNRRILIGVTSYGAEDGCALGFPAAFARVTSYVSWIQSLL</sequence>
<dbReference type="Gene3D" id="2.40.10.10">
    <property type="entry name" value="Trypsin-like serine proteases"/>
    <property type="match status" value="2"/>
</dbReference>
<dbReference type="GO" id="GO:0005576">
    <property type="term" value="C:extracellular region"/>
    <property type="evidence" value="ECO:0007669"/>
    <property type="project" value="UniProtKB-SubCell"/>
</dbReference>
<name>A0A2A4JGN4_HELVI</name>
<dbReference type="InterPro" id="IPR033116">
    <property type="entry name" value="TRYPSIN_SER"/>
</dbReference>
<dbReference type="GO" id="GO:0004252">
    <property type="term" value="F:serine-type endopeptidase activity"/>
    <property type="evidence" value="ECO:0007669"/>
    <property type="project" value="InterPro"/>
</dbReference>
<comment type="caution">
    <text evidence="14">The sequence shown here is derived from an EMBL/GenBank/DDBJ whole genome shotgun (WGS) entry which is preliminary data.</text>
</comment>
<protein>
    <recommendedName>
        <fullName evidence="13">Peptidase S1 domain-containing protein</fullName>
    </recommendedName>
</protein>
<evidence type="ECO:0000256" key="4">
    <source>
        <dbReference type="ARBA" id="ARBA00022670"/>
    </source>
</evidence>
<evidence type="ECO:0000256" key="3">
    <source>
        <dbReference type="ARBA" id="ARBA00022656"/>
    </source>
</evidence>
<dbReference type="InterPro" id="IPR001314">
    <property type="entry name" value="Peptidase_S1A"/>
</dbReference>
<dbReference type="PROSITE" id="PS00135">
    <property type="entry name" value="TRYPSIN_SER"/>
    <property type="match status" value="1"/>
</dbReference>
<feature type="domain" description="Peptidase S1" evidence="13">
    <location>
        <begin position="58"/>
        <end position="294"/>
    </location>
</feature>